<proteinExistence type="predicted"/>
<sequence>MIHDNMGVPSNRQTLLYSGRSLDDDKALSFYDIPRNSTIYAIFGEDNGMSDLLIFVDVGKNEALALKMKPWFTILDVKFVIESCYGILIQSQELVSLKEKLEDWKTVEGYNMNDGSFISLNISGSLIWIHIKVKSRNMTQKVISIQAKSFDTVNEFIAKIPQEVLASIVGEPGLFLEETRLMGDKALAYYDIHLGSFLTLERVIQIHVAIPCKQTVKVNLKASNPIYRMKEKIEETCGIPDELQQLTYCGDAVDDMLSTEQCKELLGSLWVLRWNWVGRTWFFFWPSYMHV</sequence>
<keyword evidence="2" id="KW-1185">Reference proteome</keyword>
<name>A0ACC0FWT7_9ERIC</name>
<evidence type="ECO:0000313" key="2">
    <source>
        <dbReference type="Proteomes" id="UP001060215"/>
    </source>
</evidence>
<dbReference type="EMBL" id="CM045770">
    <property type="protein sequence ID" value="KAI7993029.1"/>
    <property type="molecule type" value="Genomic_DNA"/>
</dbReference>
<gene>
    <name evidence="1" type="ORF">LOK49_LG12G01525</name>
</gene>
<accession>A0ACC0FWT7</accession>
<evidence type="ECO:0000313" key="1">
    <source>
        <dbReference type="EMBL" id="KAI7993029.1"/>
    </source>
</evidence>
<dbReference type="Proteomes" id="UP001060215">
    <property type="component" value="Chromosome 13"/>
</dbReference>
<reference evidence="1 2" key="1">
    <citation type="journal article" date="2022" name="Plant J.">
        <title>Chromosome-level genome of Camellia lanceoleosa provides a valuable resource for understanding genome evolution and self-incompatibility.</title>
        <authorList>
            <person name="Gong W."/>
            <person name="Xiao S."/>
            <person name="Wang L."/>
            <person name="Liao Z."/>
            <person name="Chang Y."/>
            <person name="Mo W."/>
            <person name="Hu G."/>
            <person name="Li W."/>
            <person name="Zhao G."/>
            <person name="Zhu H."/>
            <person name="Hu X."/>
            <person name="Ji K."/>
            <person name="Xiang X."/>
            <person name="Song Q."/>
            <person name="Yuan D."/>
            <person name="Jin S."/>
            <person name="Zhang L."/>
        </authorList>
    </citation>
    <scope>NUCLEOTIDE SEQUENCE [LARGE SCALE GENOMIC DNA]</scope>
    <source>
        <strain evidence="1">SQ_2022a</strain>
    </source>
</reference>
<comment type="caution">
    <text evidence="1">The sequence shown here is derived from an EMBL/GenBank/DDBJ whole genome shotgun (WGS) entry which is preliminary data.</text>
</comment>
<organism evidence="1 2">
    <name type="scientific">Camellia lanceoleosa</name>
    <dbReference type="NCBI Taxonomy" id="1840588"/>
    <lineage>
        <taxon>Eukaryota</taxon>
        <taxon>Viridiplantae</taxon>
        <taxon>Streptophyta</taxon>
        <taxon>Embryophyta</taxon>
        <taxon>Tracheophyta</taxon>
        <taxon>Spermatophyta</taxon>
        <taxon>Magnoliopsida</taxon>
        <taxon>eudicotyledons</taxon>
        <taxon>Gunneridae</taxon>
        <taxon>Pentapetalae</taxon>
        <taxon>asterids</taxon>
        <taxon>Ericales</taxon>
        <taxon>Theaceae</taxon>
        <taxon>Camellia</taxon>
    </lineage>
</organism>
<protein>
    <submittedName>
        <fullName evidence="1">Polyubiquitin-B</fullName>
    </submittedName>
</protein>